<dbReference type="Pfam" id="PF00589">
    <property type="entry name" value="Phage_integrase"/>
    <property type="match status" value="1"/>
</dbReference>
<dbReference type="Gene3D" id="1.10.443.10">
    <property type="entry name" value="Intergrase catalytic core"/>
    <property type="match status" value="1"/>
</dbReference>
<proteinExistence type="inferred from homology"/>
<feature type="active site" evidence="11">
    <location>
        <position position="141"/>
    </location>
</feature>
<dbReference type="PANTHER" id="PTHR30349">
    <property type="entry name" value="PHAGE INTEGRASE-RELATED"/>
    <property type="match status" value="1"/>
</dbReference>
<dbReference type="InterPro" id="IPR004107">
    <property type="entry name" value="Integrase_SAM-like_N"/>
</dbReference>
<evidence type="ECO:0000313" key="14">
    <source>
        <dbReference type="EMBL" id="RPJ65356.1"/>
    </source>
</evidence>
<comment type="subcellular location">
    <subcellularLocation>
        <location evidence="1 11">Cytoplasm</location>
    </subcellularLocation>
</comment>
<keyword evidence="6 11" id="KW-0159">Chromosome partition</keyword>
<gene>
    <name evidence="11 14" type="primary">xerC</name>
    <name evidence="14" type="ORF">DRW07_15745</name>
</gene>
<dbReference type="InterPro" id="IPR044068">
    <property type="entry name" value="CB"/>
</dbReference>
<dbReference type="Proteomes" id="UP000275281">
    <property type="component" value="Unassembled WGS sequence"/>
</dbReference>
<dbReference type="InterPro" id="IPR011010">
    <property type="entry name" value="DNA_brk_join_enz"/>
</dbReference>
<dbReference type="GO" id="GO:0007059">
    <property type="term" value="P:chromosome segregation"/>
    <property type="evidence" value="ECO:0007669"/>
    <property type="project" value="UniProtKB-UniRule"/>
</dbReference>
<evidence type="ECO:0000256" key="1">
    <source>
        <dbReference type="ARBA" id="ARBA00004496"/>
    </source>
</evidence>
<keyword evidence="9 11" id="KW-0233">DNA recombination</keyword>
<accession>A0A3N5XZ79</accession>
<keyword evidence="7 11" id="KW-0229">DNA integration</keyword>
<feature type="domain" description="Tyr recombinase" evidence="12">
    <location>
        <begin position="102"/>
        <end position="281"/>
    </location>
</feature>
<evidence type="ECO:0000256" key="9">
    <source>
        <dbReference type="ARBA" id="ARBA00023172"/>
    </source>
</evidence>
<feature type="active site" evidence="11">
    <location>
        <position position="236"/>
    </location>
</feature>
<feature type="active site" evidence="11">
    <location>
        <position position="164"/>
    </location>
</feature>
<comment type="subunit">
    <text evidence="11">Forms a cyclic heterotetrameric complex composed of two molecules of XerC and two molecules of XerD.</text>
</comment>
<feature type="active site" description="O-(3'-phospho-DNA)-tyrosine intermediate" evidence="11">
    <location>
        <position position="268"/>
    </location>
</feature>
<feature type="active site" evidence="11">
    <location>
        <position position="233"/>
    </location>
</feature>
<dbReference type="InterPro" id="IPR023009">
    <property type="entry name" value="Tyrosine_recombinase_XerC/XerD"/>
</dbReference>
<evidence type="ECO:0000256" key="6">
    <source>
        <dbReference type="ARBA" id="ARBA00022829"/>
    </source>
</evidence>
<evidence type="ECO:0000256" key="5">
    <source>
        <dbReference type="ARBA" id="ARBA00022618"/>
    </source>
</evidence>
<dbReference type="GO" id="GO:0006313">
    <property type="term" value="P:DNA transposition"/>
    <property type="evidence" value="ECO:0007669"/>
    <property type="project" value="UniProtKB-UniRule"/>
</dbReference>
<evidence type="ECO:0000256" key="3">
    <source>
        <dbReference type="ARBA" id="ARBA00015804"/>
    </source>
</evidence>
<dbReference type="SUPFAM" id="SSF56349">
    <property type="entry name" value="DNA breaking-rejoining enzymes"/>
    <property type="match status" value="1"/>
</dbReference>
<dbReference type="HAMAP" id="MF_01808">
    <property type="entry name" value="Recomb_XerC_XerD"/>
    <property type="match status" value="1"/>
</dbReference>
<evidence type="ECO:0000256" key="11">
    <source>
        <dbReference type="HAMAP-Rule" id="MF_01808"/>
    </source>
</evidence>
<evidence type="ECO:0000256" key="10">
    <source>
        <dbReference type="ARBA" id="ARBA00023306"/>
    </source>
</evidence>
<dbReference type="AlphaFoldDB" id="A0A3N5XZ79"/>
<sequence>MDYLDAFLQHLNTDKGYSTHTLNNYQRQINACADLLEVTHPGSVTPNDIKRLLALSKRRNLSARSIALRLSSLRSFYRYLLKQKLISHDPTEGIQAPKQGKPLPKTASVDAMQKLLDVSSDDPLIVRDLAMFELLYGCGMRLSELTGLNTDDVATDDTIKVTGKGNKQRIIPLTSAAKTALVKWLKYRPTFLKSDEQALFLSSQNKRITNRQVAKRLDKLVSEQLSGRKLSPHKLRHSFATHVLESSGDLRAVQELLGHANLSTTQVYTHLDFQHLAKVYDSAHPRAKKKSET</sequence>
<comment type="caution">
    <text evidence="14">The sequence shown here is derived from an EMBL/GenBank/DDBJ whole genome shotgun (WGS) entry which is preliminary data.</text>
</comment>
<reference evidence="14 15" key="1">
    <citation type="submission" date="2018-11" db="EMBL/GenBank/DDBJ databases">
        <authorList>
            <person name="Ye M.-Q."/>
            <person name="Du Z.-J."/>
        </authorList>
    </citation>
    <scope>NUCLEOTIDE SEQUENCE [LARGE SCALE GENOMIC DNA]</scope>
    <source>
        <strain evidence="14 15">U0105</strain>
    </source>
</reference>
<dbReference type="EMBL" id="RPOK01000005">
    <property type="protein sequence ID" value="RPJ65356.1"/>
    <property type="molecule type" value="Genomic_DNA"/>
</dbReference>
<dbReference type="PROSITE" id="PS51898">
    <property type="entry name" value="TYR_RECOMBINASE"/>
    <property type="match status" value="1"/>
</dbReference>
<dbReference type="InterPro" id="IPR011931">
    <property type="entry name" value="Recomb_XerC"/>
</dbReference>
<feature type="active site" evidence="11">
    <location>
        <position position="259"/>
    </location>
</feature>
<evidence type="ECO:0000256" key="8">
    <source>
        <dbReference type="ARBA" id="ARBA00023125"/>
    </source>
</evidence>
<dbReference type="InterPro" id="IPR013762">
    <property type="entry name" value="Integrase-like_cat_sf"/>
</dbReference>
<dbReference type="GO" id="GO:0003677">
    <property type="term" value="F:DNA binding"/>
    <property type="evidence" value="ECO:0007669"/>
    <property type="project" value="UniProtKB-UniRule"/>
</dbReference>
<dbReference type="CDD" id="cd00798">
    <property type="entry name" value="INT_XerDC_C"/>
    <property type="match status" value="1"/>
</dbReference>
<comment type="function">
    <text evidence="11">Site-specific tyrosine recombinase, which acts by catalyzing the cutting and rejoining of the recombining DNA molecules. The XerC-XerD complex is essential to convert dimers of the bacterial chromosome into monomers to permit their segregation at cell division. It also contributes to the segregational stability of plasmids.</text>
</comment>
<dbReference type="GO" id="GO:0051301">
    <property type="term" value="P:cell division"/>
    <property type="evidence" value="ECO:0007669"/>
    <property type="project" value="UniProtKB-UniRule"/>
</dbReference>
<dbReference type="Gene3D" id="1.10.150.130">
    <property type="match status" value="1"/>
</dbReference>
<evidence type="ECO:0000256" key="4">
    <source>
        <dbReference type="ARBA" id="ARBA00022490"/>
    </source>
</evidence>
<keyword evidence="10 11" id="KW-0131">Cell cycle</keyword>
<dbReference type="InterPro" id="IPR002104">
    <property type="entry name" value="Integrase_catalytic"/>
</dbReference>
<dbReference type="InterPro" id="IPR010998">
    <property type="entry name" value="Integrase_recombinase_N"/>
</dbReference>
<dbReference type="OrthoDB" id="9801717at2"/>
<dbReference type="GO" id="GO:0009037">
    <property type="term" value="F:tyrosine-based site-specific recombinase activity"/>
    <property type="evidence" value="ECO:0007669"/>
    <property type="project" value="UniProtKB-UniRule"/>
</dbReference>
<name>A0A3N5XZ79_9ALTE</name>
<evidence type="ECO:0000256" key="7">
    <source>
        <dbReference type="ARBA" id="ARBA00022908"/>
    </source>
</evidence>
<evidence type="ECO:0000259" key="12">
    <source>
        <dbReference type="PROSITE" id="PS51898"/>
    </source>
</evidence>
<organism evidence="14 15">
    <name type="scientific">Alteromonas sediminis</name>
    <dbReference type="NCBI Taxonomy" id="2259342"/>
    <lineage>
        <taxon>Bacteria</taxon>
        <taxon>Pseudomonadati</taxon>
        <taxon>Pseudomonadota</taxon>
        <taxon>Gammaproteobacteria</taxon>
        <taxon>Alteromonadales</taxon>
        <taxon>Alteromonadaceae</taxon>
        <taxon>Alteromonas/Salinimonas group</taxon>
        <taxon>Alteromonas</taxon>
    </lineage>
</organism>
<dbReference type="RefSeq" id="WP_124028903.1">
    <property type="nucleotide sequence ID" value="NZ_JBHRSN010000014.1"/>
</dbReference>
<keyword evidence="8 11" id="KW-0238">DNA-binding</keyword>
<dbReference type="GO" id="GO:0005737">
    <property type="term" value="C:cytoplasm"/>
    <property type="evidence" value="ECO:0007669"/>
    <property type="project" value="UniProtKB-SubCell"/>
</dbReference>
<evidence type="ECO:0000256" key="2">
    <source>
        <dbReference type="ARBA" id="ARBA00006657"/>
    </source>
</evidence>
<keyword evidence="4 11" id="KW-0963">Cytoplasm</keyword>
<protein>
    <recommendedName>
        <fullName evidence="3 11">Tyrosine recombinase XerC</fullName>
    </recommendedName>
</protein>
<dbReference type="PROSITE" id="PS51900">
    <property type="entry name" value="CB"/>
    <property type="match status" value="1"/>
</dbReference>
<evidence type="ECO:0000259" key="13">
    <source>
        <dbReference type="PROSITE" id="PS51900"/>
    </source>
</evidence>
<keyword evidence="5 11" id="KW-0132">Cell division</keyword>
<keyword evidence="15" id="KW-1185">Reference proteome</keyword>
<dbReference type="NCBIfam" id="TIGR02224">
    <property type="entry name" value="recomb_XerC"/>
    <property type="match status" value="1"/>
</dbReference>
<dbReference type="Pfam" id="PF02899">
    <property type="entry name" value="Phage_int_SAM_1"/>
    <property type="match status" value="1"/>
</dbReference>
<evidence type="ECO:0000313" key="15">
    <source>
        <dbReference type="Proteomes" id="UP000275281"/>
    </source>
</evidence>
<dbReference type="InterPro" id="IPR050090">
    <property type="entry name" value="Tyrosine_recombinase_XerCD"/>
</dbReference>
<dbReference type="PANTHER" id="PTHR30349:SF81">
    <property type="entry name" value="TYROSINE RECOMBINASE XERC"/>
    <property type="match status" value="1"/>
</dbReference>
<feature type="domain" description="Core-binding (CB)" evidence="13">
    <location>
        <begin position="1"/>
        <end position="81"/>
    </location>
</feature>
<comment type="similarity">
    <text evidence="2 11">Belongs to the 'phage' integrase family. XerC subfamily.</text>
</comment>
<dbReference type="NCBIfam" id="NF001399">
    <property type="entry name" value="PRK00283.1"/>
    <property type="match status" value="1"/>
</dbReference>